<evidence type="ECO:0000256" key="5">
    <source>
        <dbReference type="ARBA" id="ARBA00022884"/>
    </source>
</evidence>
<keyword evidence="8" id="KW-1185">Reference proteome</keyword>
<dbReference type="RefSeq" id="WP_188873522.1">
    <property type="nucleotide sequence ID" value="NZ_BMOV01000002.1"/>
</dbReference>
<sequence>MADLLIENSVSECRVALVDEQKPYELSLMRGVAHWVESINMARVTRLAPEFDGAFLDLGGGVEGFLTRRHAPRERGAPVPARLDGGIHEGQSVPVQLMVPPSEQGKSWTVSADLHRKGRYITLIPSQAGLSFDDEGADKRAQARLSEALSPILKDSGVRVHTPAFLVDDDVVLSEASRLLGQLRAIRAAGSGVRTLLPGPDHLWRSLRDAPVGLGAIRCSDRATLAKATSLTNIWPDLTPLLLCDMGGGALFERYGVEDALDEIVKGEIALPSGGRISFEDTRAAMVIDVDAGAARTGRSVARVAHMVNLEAATAIALLLRRANIGGLVLVDFIDMAKHDDREAVLSALDAGFKADPAPIRRSKINHHGVLSITRKRTGLSVRDQMVAKSVSLPKLENSLHDLLRRAERTAVMDQRPGTLHLAAAPALAEKLRAGEWLALLARRTARSVDLKDRADLAPDDGQCWIG</sequence>
<dbReference type="PANTHER" id="PTHR30001">
    <property type="entry name" value="RIBONUCLEASE"/>
    <property type="match status" value="1"/>
</dbReference>
<dbReference type="Proteomes" id="UP000602381">
    <property type="component" value="Unassembled WGS sequence"/>
</dbReference>
<organism evidence="7 8">
    <name type="scientific">Iodidimonas muriae</name>
    <dbReference type="NCBI Taxonomy" id="261467"/>
    <lineage>
        <taxon>Bacteria</taxon>
        <taxon>Pseudomonadati</taxon>
        <taxon>Pseudomonadota</taxon>
        <taxon>Alphaproteobacteria</taxon>
        <taxon>Iodidimonadales</taxon>
        <taxon>Iodidimonadaceae</taxon>
        <taxon>Iodidimonas</taxon>
    </lineage>
</organism>
<evidence type="ECO:0000259" key="6">
    <source>
        <dbReference type="Pfam" id="PF10150"/>
    </source>
</evidence>
<evidence type="ECO:0000256" key="2">
    <source>
        <dbReference type="ARBA" id="ARBA00022723"/>
    </source>
</evidence>
<comment type="cofactor">
    <cofactor evidence="1">
        <name>Mg(2+)</name>
        <dbReference type="ChEBI" id="CHEBI:18420"/>
    </cofactor>
</comment>
<evidence type="ECO:0000256" key="4">
    <source>
        <dbReference type="ARBA" id="ARBA00022842"/>
    </source>
</evidence>
<accession>A0ABQ2LCJ9</accession>
<reference evidence="8" key="1">
    <citation type="journal article" date="2019" name="Int. J. Syst. Evol. Microbiol.">
        <title>The Global Catalogue of Microorganisms (GCM) 10K type strain sequencing project: providing services to taxonomists for standard genome sequencing and annotation.</title>
        <authorList>
            <consortium name="The Broad Institute Genomics Platform"/>
            <consortium name="The Broad Institute Genome Sequencing Center for Infectious Disease"/>
            <person name="Wu L."/>
            <person name="Ma J."/>
        </authorList>
    </citation>
    <scope>NUCLEOTIDE SEQUENCE [LARGE SCALE GENOMIC DNA]</scope>
    <source>
        <strain evidence="8">JCM 17843</strain>
    </source>
</reference>
<keyword evidence="4" id="KW-0460">Magnesium</keyword>
<dbReference type="PANTHER" id="PTHR30001:SF0">
    <property type="entry name" value="RIBONUCLEASE G"/>
    <property type="match status" value="1"/>
</dbReference>
<evidence type="ECO:0000256" key="1">
    <source>
        <dbReference type="ARBA" id="ARBA00001946"/>
    </source>
</evidence>
<comment type="caution">
    <text evidence="7">The sequence shown here is derived from an EMBL/GenBank/DDBJ whole genome shotgun (WGS) entry which is preliminary data.</text>
</comment>
<dbReference type="Pfam" id="PF10150">
    <property type="entry name" value="RNase_E_G"/>
    <property type="match status" value="1"/>
</dbReference>
<evidence type="ECO:0000313" key="8">
    <source>
        <dbReference type="Proteomes" id="UP000602381"/>
    </source>
</evidence>
<protein>
    <submittedName>
        <fullName evidence="7">Ribonuclease G</fullName>
    </submittedName>
</protein>
<name>A0ABQ2LCJ9_9PROT</name>
<evidence type="ECO:0000256" key="3">
    <source>
        <dbReference type="ARBA" id="ARBA00022801"/>
    </source>
</evidence>
<dbReference type="InterPro" id="IPR004659">
    <property type="entry name" value="RNase_E/G"/>
</dbReference>
<keyword evidence="3" id="KW-0378">Hydrolase</keyword>
<feature type="domain" description="RNA-binding protein AU-1/Ribonuclease E/G" evidence="6">
    <location>
        <begin position="118"/>
        <end position="378"/>
    </location>
</feature>
<keyword evidence="2" id="KW-0479">Metal-binding</keyword>
<proteinExistence type="predicted"/>
<dbReference type="EMBL" id="BMOV01000002">
    <property type="protein sequence ID" value="GGO08368.1"/>
    <property type="molecule type" value="Genomic_DNA"/>
</dbReference>
<keyword evidence="5" id="KW-0694">RNA-binding</keyword>
<gene>
    <name evidence="7" type="primary">cafA</name>
    <name evidence="7" type="ORF">GCM10007972_08670</name>
</gene>
<dbReference type="InterPro" id="IPR019307">
    <property type="entry name" value="RNA-bd_AU-1/RNase_E/G"/>
</dbReference>
<evidence type="ECO:0000313" key="7">
    <source>
        <dbReference type="EMBL" id="GGO08368.1"/>
    </source>
</evidence>